<evidence type="ECO:0000313" key="6">
    <source>
        <dbReference type="Proteomes" id="UP001152797"/>
    </source>
</evidence>
<comment type="caution">
    <text evidence="3">The sequence shown here is derived from an EMBL/GenBank/DDBJ whole genome shotgun (WGS) entry which is preliminary data.</text>
</comment>
<protein>
    <submittedName>
        <fullName evidence="5">Stage V sporulation protein R</fullName>
    </submittedName>
</protein>
<evidence type="ECO:0000259" key="2">
    <source>
        <dbReference type="Pfam" id="PF24755"/>
    </source>
</evidence>
<name>A0A9P1FDR3_9DINO</name>
<feature type="domain" description="SpoVR-like C-terminal" evidence="2">
    <location>
        <begin position="431"/>
        <end position="482"/>
    </location>
</feature>
<dbReference type="Proteomes" id="UP001152797">
    <property type="component" value="Unassembled WGS sequence"/>
</dbReference>
<proteinExistence type="predicted"/>
<dbReference type="InterPro" id="IPR057008">
    <property type="entry name" value="SpoVR-like_C"/>
</dbReference>
<dbReference type="EMBL" id="CAMXCT020000001">
    <property type="protein sequence ID" value="CAL1125606.1"/>
    <property type="molecule type" value="Genomic_DNA"/>
</dbReference>
<feature type="domain" description="SpoVR protein-like N-terminal" evidence="1">
    <location>
        <begin position="12"/>
        <end position="428"/>
    </location>
</feature>
<evidence type="ECO:0000313" key="5">
    <source>
        <dbReference type="EMBL" id="CAL4759543.1"/>
    </source>
</evidence>
<dbReference type="EMBL" id="CAMXCT030000001">
    <property type="protein sequence ID" value="CAL4759543.1"/>
    <property type="molecule type" value="Genomic_DNA"/>
</dbReference>
<dbReference type="PANTHER" id="PTHR30029">
    <property type="entry name" value="STAGE V SPORULATION PROTEIN R"/>
    <property type="match status" value="1"/>
</dbReference>
<organism evidence="3">
    <name type="scientific">Cladocopium goreaui</name>
    <dbReference type="NCBI Taxonomy" id="2562237"/>
    <lineage>
        <taxon>Eukaryota</taxon>
        <taxon>Sar</taxon>
        <taxon>Alveolata</taxon>
        <taxon>Dinophyceae</taxon>
        <taxon>Suessiales</taxon>
        <taxon>Symbiodiniaceae</taxon>
        <taxon>Cladocopium</taxon>
    </lineage>
</organism>
<sequence>MSLYSPSLLTPDLVEVQVEMESHAKRYGLDFFPTIFELVDYNQLSEIAAFGGFPTRYPHWRFGMEYEQLTKGYSYGLQKIYELVINNNPCYAYLLRSNAFTDQKLVIAHVYGHCDFFKNNFWFSKTNRKMMDEMANHGNRIRRYMDRFGMEEVEEFIDACLSIEDLIDIHAPFIKRHDEKSRYDFDGGEPQEEELPSGRFASKNYMDDFVNPPDVLAAESERLRASQQGELSFPSEPVRDVMLFILEHAPLKPWQLDVLSIIRDEAYYFAPQAQTKIMNEGWASYWHSTIMTRDGLDASDVIHYCDHHSGTLATSSGRLNPYKLGIELFRDIENRWNKGRFGSDYENCDDHYEKESWDTGANKGREKIFEVRRVHNDLTFVDSFLTLEFCREHKLFSFGFNNDTDYYEIESREFPKVKAQLLASLTNRGRPYIRVRDGNYKNRGELYLEHEFAGVELQFDYARDTLVNLEKLWRRPVHIETIVDEEPAVFSFDGSEHSLDKLRRHATRVGARSDNSEQYYEVGDVMSLKQVATNALDALAVGSPGPQFVNVRDGGQQFECRLVTVDALACAFDEFAVTADSLKGSSVDDLKKVGEDLSNRLNYLLEPISPIEIDSEGCHVQLRSSPPQRDDDGTKYYELVVSHDGVMSLVRYAKSPGAPRQTIPAEVTREVWGRLIDDFSAVAP</sequence>
<evidence type="ECO:0000259" key="1">
    <source>
        <dbReference type="Pfam" id="PF04293"/>
    </source>
</evidence>
<keyword evidence="6" id="KW-1185">Reference proteome</keyword>
<dbReference type="Pfam" id="PF04293">
    <property type="entry name" value="SpoVR"/>
    <property type="match status" value="1"/>
</dbReference>
<reference evidence="4" key="2">
    <citation type="submission" date="2024-04" db="EMBL/GenBank/DDBJ databases">
        <authorList>
            <person name="Chen Y."/>
            <person name="Shah S."/>
            <person name="Dougan E. K."/>
            <person name="Thang M."/>
            <person name="Chan C."/>
        </authorList>
    </citation>
    <scope>NUCLEOTIDE SEQUENCE [LARGE SCALE GENOMIC DNA]</scope>
</reference>
<dbReference type="InterPro" id="IPR056174">
    <property type="entry name" value="SpoVR_N"/>
</dbReference>
<dbReference type="EMBL" id="CAMXCT010000001">
    <property type="protein sequence ID" value="CAI3972231.1"/>
    <property type="molecule type" value="Genomic_DNA"/>
</dbReference>
<evidence type="ECO:0000313" key="3">
    <source>
        <dbReference type="EMBL" id="CAI3972231.1"/>
    </source>
</evidence>
<dbReference type="OrthoDB" id="5540560at2759"/>
<dbReference type="AlphaFoldDB" id="A0A9P1FDR3"/>
<reference evidence="3" key="1">
    <citation type="submission" date="2022-10" db="EMBL/GenBank/DDBJ databases">
        <authorList>
            <person name="Chen Y."/>
            <person name="Dougan E. K."/>
            <person name="Chan C."/>
            <person name="Rhodes N."/>
            <person name="Thang M."/>
        </authorList>
    </citation>
    <scope>NUCLEOTIDE SEQUENCE</scope>
</reference>
<dbReference type="Pfam" id="PF24755">
    <property type="entry name" value="SpoVR_C"/>
    <property type="match status" value="1"/>
</dbReference>
<accession>A0A9P1FDR3</accession>
<dbReference type="InterPro" id="IPR007390">
    <property type="entry name" value="Spore_V_R"/>
</dbReference>
<gene>
    <name evidence="3" type="ORF">C1SCF055_LOCUS821</name>
</gene>
<evidence type="ECO:0000313" key="4">
    <source>
        <dbReference type="EMBL" id="CAL1125606.1"/>
    </source>
</evidence>
<dbReference type="PANTHER" id="PTHR30029:SF2">
    <property type="entry name" value="STAGE V SPORULATION PROTEIN R"/>
    <property type="match status" value="1"/>
</dbReference>